<organism evidence="1 2">
    <name type="scientific">Vibrio xiamenensis</name>
    <dbReference type="NCBI Taxonomy" id="861298"/>
    <lineage>
        <taxon>Bacteria</taxon>
        <taxon>Pseudomonadati</taxon>
        <taxon>Pseudomonadota</taxon>
        <taxon>Gammaproteobacteria</taxon>
        <taxon>Vibrionales</taxon>
        <taxon>Vibrionaceae</taxon>
        <taxon>Vibrio</taxon>
    </lineage>
</organism>
<evidence type="ECO:0008006" key="3">
    <source>
        <dbReference type="Google" id="ProtNLM"/>
    </source>
</evidence>
<name>A0A1G7YRF6_9VIBR</name>
<dbReference type="OrthoDB" id="5816949at2"/>
<proteinExistence type="predicted"/>
<dbReference type="RefSeq" id="WP_093271145.1">
    <property type="nucleotide sequence ID" value="NZ_FNDD01000006.1"/>
</dbReference>
<keyword evidence="2" id="KW-1185">Reference proteome</keyword>
<evidence type="ECO:0000313" key="2">
    <source>
        <dbReference type="Proteomes" id="UP000198854"/>
    </source>
</evidence>
<dbReference type="STRING" id="861298.SAMN04488136_10612"/>
<dbReference type="EMBL" id="FNDD01000006">
    <property type="protein sequence ID" value="SDG99143.1"/>
    <property type="molecule type" value="Genomic_DNA"/>
</dbReference>
<accession>A0A1G7YRF6</accession>
<gene>
    <name evidence="1" type="ORF">SAMN04488136_10612</name>
</gene>
<dbReference type="Proteomes" id="UP000198854">
    <property type="component" value="Unassembled WGS sequence"/>
</dbReference>
<evidence type="ECO:0000313" key="1">
    <source>
        <dbReference type="EMBL" id="SDG99143.1"/>
    </source>
</evidence>
<reference evidence="1 2" key="1">
    <citation type="submission" date="2016-10" db="EMBL/GenBank/DDBJ databases">
        <authorList>
            <person name="de Groot N.N."/>
        </authorList>
    </citation>
    <scope>NUCLEOTIDE SEQUENCE [LARGE SCALE GENOMIC DNA]</scope>
    <source>
        <strain evidence="1 2">CGMCC 1.10228</strain>
    </source>
</reference>
<sequence length="95" mass="10461">MTISSIPAGYSIIEQSSKMADSAARDVQDIAQTNLNNRDALAFNKVEFEAPKDTTPSSFVEPMVELNQATQYSRVGTNVIQRDQDMLGSLLDIHI</sequence>
<protein>
    <recommendedName>
        <fullName evidence="3">Flagellar basal body rod FlgEFG protein C-terminal</fullName>
    </recommendedName>
</protein>
<dbReference type="AlphaFoldDB" id="A0A1G7YRF6"/>